<evidence type="ECO:0000256" key="4">
    <source>
        <dbReference type="ARBA" id="ARBA00022989"/>
    </source>
</evidence>
<name>A0A923RR20_9FIRM</name>
<dbReference type="RefSeq" id="WP_186876765.1">
    <property type="nucleotide sequence ID" value="NZ_JACOPF010000003.1"/>
</dbReference>
<gene>
    <name evidence="9" type="ORF">H8S37_14480</name>
</gene>
<feature type="transmembrane region" description="Helical" evidence="7">
    <location>
        <begin position="259"/>
        <end position="288"/>
    </location>
</feature>
<comment type="caution">
    <text evidence="9">The sequence shown here is derived from an EMBL/GenBank/DDBJ whole genome shotgun (WGS) entry which is preliminary data.</text>
</comment>
<evidence type="ECO:0000256" key="5">
    <source>
        <dbReference type="ARBA" id="ARBA00023136"/>
    </source>
</evidence>
<evidence type="ECO:0000256" key="1">
    <source>
        <dbReference type="ARBA" id="ARBA00004651"/>
    </source>
</evidence>
<feature type="transmembrane region" description="Helical" evidence="7">
    <location>
        <begin position="318"/>
        <end position="338"/>
    </location>
</feature>
<evidence type="ECO:0000256" key="2">
    <source>
        <dbReference type="ARBA" id="ARBA00022475"/>
    </source>
</evidence>
<dbReference type="EMBL" id="JACOPF010000003">
    <property type="protein sequence ID" value="MBC5690121.1"/>
    <property type="molecule type" value="Genomic_DNA"/>
</dbReference>
<proteinExistence type="inferred from homology"/>
<evidence type="ECO:0000313" key="9">
    <source>
        <dbReference type="EMBL" id="MBC5690121.1"/>
    </source>
</evidence>
<evidence type="ECO:0000256" key="3">
    <source>
        <dbReference type="ARBA" id="ARBA00022692"/>
    </source>
</evidence>
<accession>A0A923RR20</accession>
<feature type="transmembrane region" description="Helical" evidence="7">
    <location>
        <begin position="358"/>
        <end position="376"/>
    </location>
</feature>
<keyword evidence="2" id="KW-1003">Cell membrane</keyword>
<dbReference type="InterPro" id="IPR050250">
    <property type="entry name" value="Macrolide_Exporter_MacB"/>
</dbReference>
<feature type="transmembrane region" description="Helical" evidence="7">
    <location>
        <begin position="755"/>
        <end position="778"/>
    </location>
</feature>
<dbReference type="GO" id="GO:0005886">
    <property type="term" value="C:plasma membrane"/>
    <property type="evidence" value="ECO:0007669"/>
    <property type="project" value="UniProtKB-SubCell"/>
</dbReference>
<feature type="transmembrane region" description="Helical" evidence="7">
    <location>
        <begin position="798"/>
        <end position="824"/>
    </location>
</feature>
<protein>
    <recommendedName>
        <fullName evidence="8">ABC3 transporter permease C-terminal domain-containing protein</fullName>
    </recommendedName>
</protein>
<comment type="subcellular location">
    <subcellularLocation>
        <location evidence="1">Cell membrane</location>
        <topology evidence="1">Multi-pass membrane protein</topology>
    </subcellularLocation>
</comment>
<keyword evidence="5 7" id="KW-0472">Membrane</keyword>
<sequence>MYENSNKEMVREIARGTMKVHRLRNIMACLAIALTAILITVVCGAGVSTVKALMTEAQMNPAPGTNGAGIYGNREVLEKIEKQPEVEWADIARLCMKGTPKNKEFAGNTVKFLAVSDGYYQHHYVELINGTYPKNEHEILMSDTLAKKIGKDMTPGQKMTLNLIVQEGGERVQKPVEVTISGFYDNPLEAIEDYEELYTVEEFPDIYNPELGDEGTIYTKLEGVTAQTPSSEVSEKLDGLNEAVGGNGTCLVTTQDYTMLFLGGAALILLLIAYGYILIYNIFYISVVNDIRFMGSMKTIGMTGKQIHTMLGWQVRRLGVLGICAGILAGTGLNLLVIRLLKGADYSFSRYYEAGLSLVYAVLVSALFSMVTVWLSSRKALALGARVTPVEAARFRTTGKKKTVFAVLSFTLSGILFCALYTALVGYDTEWMAERMNEADFTVYQYHAGQLMDDPYEPVDMEMVKKIENLDFVEESYTFYRAVDLEQKPLYGFYEESMGAIKYDGDFKKVAEREFHSTGLPGGEEQKEEIKETGNYQTGILGMEASALEMEGKHLQVYDGELDTEKFAEGNYLIYQPYYANFAGDDFAFDALKAGEEITLSFYDYEKNTYIDKTFTVLAIVGTKPDDYAGEIRAGVQIILPDTSFLDIYGEQAEKMVSSVLINTSGKEESKYQEALEDITAQSLNSQIRVSSKYETRLSEEVQKNQKVCIGIFVGIVIGFIGMANIVNTLVTNVLSRKLEFAALQSIGMTKYQMITNIFLEGIKMILISMILIVPAGLIVTKAVSQYPLSTGFVPELYTAALCMVAAAGVILSIAVACILTRVLNKKTVVERLREAE</sequence>
<evidence type="ECO:0000313" key="10">
    <source>
        <dbReference type="Proteomes" id="UP000652477"/>
    </source>
</evidence>
<evidence type="ECO:0000256" key="6">
    <source>
        <dbReference type="ARBA" id="ARBA00038076"/>
    </source>
</evidence>
<dbReference type="PANTHER" id="PTHR30572">
    <property type="entry name" value="MEMBRANE COMPONENT OF TRANSPORTER-RELATED"/>
    <property type="match status" value="1"/>
</dbReference>
<reference evidence="9" key="1">
    <citation type="submission" date="2020-08" db="EMBL/GenBank/DDBJ databases">
        <title>Genome public.</title>
        <authorList>
            <person name="Liu C."/>
            <person name="Sun Q."/>
        </authorList>
    </citation>
    <scope>NUCLEOTIDE SEQUENCE</scope>
    <source>
        <strain evidence="9">NSJ-55</strain>
    </source>
</reference>
<keyword evidence="3 7" id="KW-0812">Transmembrane</keyword>
<feature type="domain" description="ABC3 transporter permease C-terminal" evidence="8">
    <location>
        <begin position="712"/>
        <end position="817"/>
    </location>
</feature>
<evidence type="ECO:0000256" key="7">
    <source>
        <dbReference type="SAM" id="Phobius"/>
    </source>
</evidence>
<dbReference type="Pfam" id="PF02687">
    <property type="entry name" value="FtsX"/>
    <property type="match status" value="2"/>
</dbReference>
<evidence type="ECO:0000259" key="8">
    <source>
        <dbReference type="Pfam" id="PF02687"/>
    </source>
</evidence>
<feature type="transmembrane region" description="Helical" evidence="7">
    <location>
        <begin position="404"/>
        <end position="427"/>
    </location>
</feature>
<keyword evidence="10" id="KW-1185">Reference proteome</keyword>
<feature type="transmembrane region" description="Helical" evidence="7">
    <location>
        <begin position="710"/>
        <end position="735"/>
    </location>
</feature>
<feature type="domain" description="ABC3 transporter permease C-terminal" evidence="8">
    <location>
        <begin position="267"/>
        <end position="381"/>
    </location>
</feature>
<dbReference type="GO" id="GO:0022857">
    <property type="term" value="F:transmembrane transporter activity"/>
    <property type="evidence" value="ECO:0007669"/>
    <property type="project" value="TreeGrafter"/>
</dbReference>
<dbReference type="PANTHER" id="PTHR30572:SF4">
    <property type="entry name" value="ABC TRANSPORTER PERMEASE YTRF"/>
    <property type="match status" value="1"/>
</dbReference>
<dbReference type="Proteomes" id="UP000652477">
    <property type="component" value="Unassembled WGS sequence"/>
</dbReference>
<dbReference type="InterPro" id="IPR003838">
    <property type="entry name" value="ABC3_permease_C"/>
</dbReference>
<organism evidence="9 10">
    <name type="scientific">Mediterraneibacter hominis</name>
    <dbReference type="NCBI Taxonomy" id="2763054"/>
    <lineage>
        <taxon>Bacteria</taxon>
        <taxon>Bacillati</taxon>
        <taxon>Bacillota</taxon>
        <taxon>Clostridia</taxon>
        <taxon>Lachnospirales</taxon>
        <taxon>Lachnospiraceae</taxon>
        <taxon>Mediterraneibacter</taxon>
    </lineage>
</organism>
<dbReference type="AlphaFoldDB" id="A0A923RR20"/>
<comment type="similarity">
    <text evidence="6">Belongs to the ABC-4 integral membrane protein family.</text>
</comment>
<keyword evidence="4 7" id="KW-1133">Transmembrane helix</keyword>